<dbReference type="RefSeq" id="WP_134218558.1">
    <property type="nucleotide sequence ID" value="NZ_QFGA01000001.1"/>
</dbReference>
<dbReference type="Gene3D" id="3.40.50.1000">
    <property type="entry name" value="HAD superfamily/HAD-like"/>
    <property type="match status" value="1"/>
</dbReference>
<dbReference type="EMBL" id="QFGA01000001">
    <property type="protein sequence ID" value="TEB07178.1"/>
    <property type="molecule type" value="Genomic_DNA"/>
</dbReference>
<organism evidence="1 2">
    <name type="scientific">Pelotomaculum schinkii</name>
    <dbReference type="NCBI Taxonomy" id="78350"/>
    <lineage>
        <taxon>Bacteria</taxon>
        <taxon>Bacillati</taxon>
        <taxon>Bacillota</taxon>
        <taxon>Clostridia</taxon>
        <taxon>Eubacteriales</taxon>
        <taxon>Desulfotomaculaceae</taxon>
        <taxon>Pelotomaculum</taxon>
    </lineage>
</organism>
<dbReference type="Proteomes" id="UP000298324">
    <property type="component" value="Unassembled WGS sequence"/>
</dbReference>
<reference evidence="1 2" key="1">
    <citation type="journal article" date="2018" name="Environ. Microbiol.">
        <title>Novel energy conservation strategies and behaviour of Pelotomaculum schinkii driving syntrophic propionate catabolism.</title>
        <authorList>
            <person name="Hidalgo-Ahumada C.A.P."/>
            <person name="Nobu M.K."/>
            <person name="Narihiro T."/>
            <person name="Tamaki H."/>
            <person name="Liu W.T."/>
            <person name="Kamagata Y."/>
            <person name="Stams A.J.M."/>
            <person name="Imachi H."/>
            <person name="Sousa D.Z."/>
        </authorList>
    </citation>
    <scope>NUCLEOTIDE SEQUENCE [LARGE SCALE GENOMIC DNA]</scope>
    <source>
        <strain evidence="1 2">HH</strain>
    </source>
</reference>
<evidence type="ECO:0000313" key="1">
    <source>
        <dbReference type="EMBL" id="TEB07178.1"/>
    </source>
</evidence>
<protein>
    <recommendedName>
        <fullName evidence="3">Haloacid dehalogenase-like hydrolase</fullName>
    </recommendedName>
</protein>
<name>A0A4Y7RDT8_9FIRM</name>
<dbReference type="InterPro" id="IPR023214">
    <property type="entry name" value="HAD_sf"/>
</dbReference>
<accession>A0A4Y7RDT8</accession>
<proteinExistence type="predicted"/>
<evidence type="ECO:0000313" key="2">
    <source>
        <dbReference type="Proteomes" id="UP000298324"/>
    </source>
</evidence>
<dbReference type="AlphaFoldDB" id="A0A4Y7RDT8"/>
<dbReference type="InterPro" id="IPR036412">
    <property type="entry name" value="HAD-like_sf"/>
</dbReference>
<dbReference type="SUPFAM" id="SSF56784">
    <property type="entry name" value="HAD-like"/>
    <property type="match status" value="1"/>
</dbReference>
<sequence>MITITIPGRGAITFQHIVLDYNGTLGCDGNLIPGVKERLNLLAENVKVHIITADTFGLCKSSCREIKAVIHILTSATGGPEKEQYVETLGPEGVMAVGNGNNDALMLARAAVGVAVLGPEGTSTLALKASDVVVNDINAGLDLLLNPKRLIATLRT</sequence>
<evidence type="ECO:0008006" key="3">
    <source>
        <dbReference type="Google" id="ProtNLM"/>
    </source>
</evidence>
<gene>
    <name evidence="1" type="ORF">Psch_00721</name>
</gene>
<keyword evidence="2" id="KW-1185">Reference proteome</keyword>
<comment type="caution">
    <text evidence="1">The sequence shown here is derived from an EMBL/GenBank/DDBJ whole genome shotgun (WGS) entry which is preliminary data.</text>
</comment>